<sequence length="488" mass="53886">PAVQFPVHTSDNQARYDEARHTLSVGLPAIKQFSREMGLTVNSLLRAIWALTLARYLGQPDEVSFGVLVSGRNLPVTGIEGMVGMCINTLPFRVPLGYSDCVTDFLSNVHTSSSALTKVEQSSLVDIRRWAKLDADADLFSSLLVYNSYMATVPTGCDQIAYTARSGHNVTEYAYTVSFADTGDDLVLSLSYQTRSCDQAYANHLVRFIDYCLASLVTRCDGSLADIMCLPPAEKSLIDRWSIGHTVDFPQKDWLAHQFFTQHLATRADAIALESATDQFTYAEVYHRACTIAAALHSQGARCGDRMALLFTRCPEFIFSYLAVLLLGGVCVPMDANNAPDRLLYMVDLLDNPWGVTHSATGELAADLGFTDDRIIYADRVLTNATQVQALEPIPEHTPDSLAYIVFTSGTTGQPKGVQVTHRSLANFILAYSERFQILPDCRFLLISNFSFDVHLLEIFGTFHAGGTLVFRDGQILDDLHRITACFL</sequence>
<dbReference type="GO" id="GO:0031177">
    <property type="term" value="F:phosphopantetheine binding"/>
    <property type="evidence" value="ECO:0007669"/>
    <property type="project" value="TreeGrafter"/>
</dbReference>
<accession>A0A9W8DL80</accession>
<dbReference type="GO" id="GO:0003824">
    <property type="term" value="F:catalytic activity"/>
    <property type="evidence" value="ECO:0007669"/>
    <property type="project" value="InterPro"/>
</dbReference>
<reference evidence="5" key="1">
    <citation type="submission" date="2022-07" db="EMBL/GenBank/DDBJ databases">
        <title>Phylogenomic reconstructions and comparative analyses of Kickxellomycotina fungi.</title>
        <authorList>
            <person name="Reynolds N.K."/>
            <person name="Stajich J.E."/>
            <person name="Barry K."/>
            <person name="Grigoriev I.V."/>
            <person name="Crous P."/>
            <person name="Smith M.E."/>
        </authorList>
    </citation>
    <scope>NUCLEOTIDE SEQUENCE</scope>
    <source>
        <strain evidence="5">RSA 861</strain>
    </source>
</reference>
<evidence type="ECO:0000313" key="6">
    <source>
        <dbReference type="Proteomes" id="UP001150569"/>
    </source>
</evidence>
<organism evidence="5 6">
    <name type="scientific">Tieghemiomyces parasiticus</name>
    <dbReference type="NCBI Taxonomy" id="78921"/>
    <lineage>
        <taxon>Eukaryota</taxon>
        <taxon>Fungi</taxon>
        <taxon>Fungi incertae sedis</taxon>
        <taxon>Zoopagomycota</taxon>
        <taxon>Kickxellomycotina</taxon>
        <taxon>Dimargaritomycetes</taxon>
        <taxon>Dimargaritales</taxon>
        <taxon>Dimargaritaceae</taxon>
        <taxon>Tieghemiomyces</taxon>
    </lineage>
</organism>
<evidence type="ECO:0000256" key="1">
    <source>
        <dbReference type="ARBA" id="ARBA00022450"/>
    </source>
</evidence>
<evidence type="ECO:0000256" key="2">
    <source>
        <dbReference type="ARBA" id="ARBA00022553"/>
    </source>
</evidence>
<name>A0A9W8DL80_9FUNG</name>
<dbReference type="InterPro" id="IPR001242">
    <property type="entry name" value="Condensation_dom"/>
</dbReference>
<feature type="non-terminal residue" evidence="5">
    <location>
        <position position="488"/>
    </location>
</feature>
<dbReference type="Proteomes" id="UP001150569">
    <property type="component" value="Unassembled WGS sequence"/>
</dbReference>
<dbReference type="PROSITE" id="PS00455">
    <property type="entry name" value="AMP_BINDING"/>
    <property type="match status" value="1"/>
</dbReference>
<dbReference type="InterPro" id="IPR000873">
    <property type="entry name" value="AMP-dep_synth/lig_dom"/>
</dbReference>
<dbReference type="OrthoDB" id="416786at2759"/>
<evidence type="ECO:0008006" key="7">
    <source>
        <dbReference type="Google" id="ProtNLM"/>
    </source>
</evidence>
<dbReference type="Pfam" id="PF00668">
    <property type="entry name" value="Condensation"/>
    <property type="match status" value="1"/>
</dbReference>
<dbReference type="SUPFAM" id="SSF52777">
    <property type="entry name" value="CoA-dependent acyltransferases"/>
    <property type="match status" value="1"/>
</dbReference>
<evidence type="ECO:0000259" key="3">
    <source>
        <dbReference type="Pfam" id="PF00501"/>
    </source>
</evidence>
<dbReference type="AlphaFoldDB" id="A0A9W8DL80"/>
<dbReference type="Pfam" id="PF00501">
    <property type="entry name" value="AMP-binding"/>
    <property type="match status" value="1"/>
</dbReference>
<dbReference type="Gene3D" id="3.40.50.12780">
    <property type="entry name" value="N-terminal domain of ligase-like"/>
    <property type="match status" value="1"/>
</dbReference>
<protein>
    <recommendedName>
        <fullName evidence="7">Peptide synthetase</fullName>
    </recommendedName>
</protein>
<feature type="domain" description="AMP-dependent synthetase/ligase" evidence="3">
    <location>
        <begin position="261"/>
        <end position="479"/>
    </location>
</feature>
<comment type="caution">
    <text evidence="5">The sequence shown here is derived from an EMBL/GenBank/DDBJ whole genome shotgun (WGS) entry which is preliminary data.</text>
</comment>
<dbReference type="PANTHER" id="PTHR45527">
    <property type="entry name" value="NONRIBOSOMAL PEPTIDE SYNTHETASE"/>
    <property type="match status" value="1"/>
</dbReference>
<dbReference type="GO" id="GO:0044550">
    <property type="term" value="P:secondary metabolite biosynthetic process"/>
    <property type="evidence" value="ECO:0007669"/>
    <property type="project" value="TreeGrafter"/>
</dbReference>
<proteinExistence type="predicted"/>
<evidence type="ECO:0000313" key="5">
    <source>
        <dbReference type="EMBL" id="KAJ1903308.1"/>
    </source>
</evidence>
<evidence type="ECO:0000259" key="4">
    <source>
        <dbReference type="Pfam" id="PF00668"/>
    </source>
</evidence>
<feature type="non-terminal residue" evidence="5">
    <location>
        <position position="1"/>
    </location>
</feature>
<dbReference type="Gene3D" id="3.30.559.30">
    <property type="entry name" value="Nonribosomal peptide synthetase, condensation domain"/>
    <property type="match status" value="1"/>
</dbReference>
<dbReference type="GO" id="GO:0005737">
    <property type="term" value="C:cytoplasm"/>
    <property type="evidence" value="ECO:0007669"/>
    <property type="project" value="TreeGrafter"/>
</dbReference>
<dbReference type="InterPro" id="IPR042099">
    <property type="entry name" value="ANL_N_sf"/>
</dbReference>
<keyword evidence="6" id="KW-1185">Reference proteome</keyword>
<keyword evidence="1" id="KW-0596">Phosphopantetheine</keyword>
<feature type="domain" description="Condensation" evidence="4">
    <location>
        <begin position="26"/>
        <end position="236"/>
    </location>
</feature>
<dbReference type="InterPro" id="IPR020845">
    <property type="entry name" value="AMP-binding_CS"/>
</dbReference>
<dbReference type="EMBL" id="JANBPT010002209">
    <property type="protein sequence ID" value="KAJ1903308.1"/>
    <property type="molecule type" value="Genomic_DNA"/>
</dbReference>
<gene>
    <name evidence="5" type="ORF">IWQ60_012597</name>
</gene>
<dbReference type="SUPFAM" id="SSF56801">
    <property type="entry name" value="Acetyl-CoA synthetase-like"/>
    <property type="match status" value="1"/>
</dbReference>
<keyword evidence="2" id="KW-0597">Phosphoprotein</keyword>
<dbReference type="GO" id="GO:0043041">
    <property type="term" value="P:amino acid activation for nonribosomal peptide biosynthetic process"/>
    <property type="evidence" value="ECO:0007669"/>
    <property type="project" value="TreeGrafter"/>
</dbReference>
<dbReference type="PANTHER" id="PTHR45527:SF1">
    <property type="entry name" value="FATTY ACID SYNTHASE"/>
    <property type="match status" value="1"/>
</dbReference>